<evidence type="ECO:0000313" key="3">
    <source>
        <dbReference type="Proteomes" id="UP000015105"/>
    </source>
</evidence>
<reference evidence="3" key="2">
    <citation type="journal article" date="2017" name="Nat. Plants">
        <title>The Aegilops tauschii genome reveals multiple impacts of transposons.</title>
        <authorList>
            <person name="Zhao G."/>
            <person name="Zou C."/>
            <person name="Li K."/>
            <person name="Wang K."/>
            <person name="Li T."/>
            <person name="Gao L."/>
            <person name="Zhang X."/>
            <person name="Wang H."/>
            <person name="Yang Z."/>
            <person name="Liu X."/>
            <person name="Jiang W."/>
            <person name="Mao L."/>
            <person name="Kong X."/>
            <person name="Jiao Y."/>
            <person name="Jia J."/>
        </authorList>
    </citation>
    <scope>NUCLEOTIDE SEQUENCE [LARGE SCALE GENOMIC DNA]</scope>
    <source>
        <strain evidence="3">cv. AL8/78</strain>
    </source>
</reference>
<dbReference type="Gramene" id="AET6Gv20450300.1">
    <property type="protein sequence ID" value="AET6Gv20450300.1"/>
    <property type="gene ID" value="AET6Gv20450300"/>
</dbReference>
<dbReference type="EnsemblPlants" id="AET6Gv20450300.1">
    <property type="protein sequence ID" value="AET6Gv20450300.1"/>
    <property type="gene ID" value="AET6Gv20450300"/>
</dbReference>
<dbReference type="Proteomes" id="UP000015105">
    <property type="component" value="Chromosome 6D"/>
</dbReference>
<keyword evidence="3" id="KW-1185">Reference proteome</keyword>
<accession>A0A453NQP3</accession>
<evidence type="ECO:0000313" key="2">
    <source>
        <dbReference type="EnsemblPlants" id="AET6Gv20450300.1"/>
    </source>
</evidence>
<reference evidence="2" key="3">
    <citation type="journal article" date="2017" name="Nature">
        <title>Genome sequence of the progenitor of the wheat D genome Aegilops tauschii.</title>
        <authorList>
            <person name="Luo M.C."/>
            <person name="Gu Y.Q."/>
            <person name="Puiu D."/>
            <person name="Wang H."/>
            <person name="Twardziok S.O."/>
            <person name="Deal K.R."/>
            <person name="Huo N."/>
            <person name="Zhu T."/>
            <person name="Wang L."/>
            <person name="Wang Y."/>
            <person name="McGuire P.E."/>
            <person name="Liu S."/>
            <person name="Long H."/>
            <person name="Ramasamy R.K."/>
            <person name="Rodriguez J.C."/>
            <person name="Van S.L."/>
            <person name="Yuan L."/>
            <person name="Wang Z."/>
            <person name="Xia Z."/>
            <person name="Xiao L."/>
            <person name="Anderson O.D."/>
            <person name="Ouyang S."/>
            <person name="Liang Y."/>
            <person name="Zimin A.V."/>
            <person name="Pertea G."/>
            <person name="Qi P."/>
            <person name="Bennetzen J.L."/>
            <person name="Dai X."/>
            <person name="Dawson M.W."/>
            <person name="Muller H.G."/>
            <person name="Kugler K."/>
            <person name="Rivarola-Duarte L."/>
            <person name="Spannagl M."/>
            <person name="Mayer K.F.X."/>
            <person name="Lu F.H."/>
            <person name="Bevan M.W."/>
            <person name="Leroy P."/>
            <person name="Li P."/>
            <person name="You F.M."/>
            <person name="Sun Q."/>
            <person name="Liu Z."/>
            <person name="Lyons E."/>
            <person name="Wicker T."/>
            <person name="Salzberg S.L."/>
            <person name="Devos K.M."/>
            <person name="Dvorak J."/>
        </authorList>
    </citation>
    <scope>NUCLEOTIDE SEQUENCE [LARGE SCALE GENOMIC DNA]</scope>
    <source>
        <strain evidence="2">cv. AL8/78</strain>
    </source>
</reference>
<feature type="compositionally biased region" description="Pro residues" evidence="1">
    <location>
        <begin position="17"/>
        <end position="31"/>
    </location>
</feature>
<feature type="region of interest" description="Disordered" evidence="1">
    <location>
        <begin position="1"/>
        <end position="91"/>
    </location>
</feature>
<reference evidence="2" key="5">
    <citation type="journal article" date="2021" name="G3 (Bethesda)">
        <title>Aegilops tauschii genome assembly Aet v5.0 features greater sequence contiguity and improved annotation.</title>
        <authorList>
            <person name="Wang L."/>
            <person name="Zhu T."/>
            <person name="Rodriguez J.C."/>
            <person name="Deal K.R."/>
            <person name="Dubcovsky J."/>
            <person name="McGuire P.E."/>
            <person name="Lux T."/>
            <person name="Spannagl M."/>
            <person name="Mayer K.F.X."/>
            <person name="Baldrich P."/>
            <person name="Meyers B.C."/>
            <person name="Huo N."/>
            <person name="Gu Y.Q."/>
            <person name="Zhou H."/>
            <person name="Devos K.M."/>
            <person name="Bennetzen J.L."/>
            <person name="Unver T."/>
            <person name="Budak H."/>
            <person name="Gulick P.J."/>
            <person name="Galiba G."/>
            <person name="Kalapos B."/>
            <person name="Nelson D.R."/>
            <person name="Li P."/>
            <person name="You F.M."/>
            <person name="Luo M.C."/>
            <person name="Dvorak J."/>
        </authorList>
    </citation>
    <scope>NUCLEOTIDE SEQUENCE [LARGE SCALE GENOMIC DNA]</scope>
    <source>
        <strain evidence="2">cv. AL8/78</strain>
    </source>
</reference>
<protein>
    <submittedName>
        <fullName evidence="2">Uncharacterized protein</fullName>
    </submittedName>
</protein>
<reference evidence="2" key="4">
    <citation type="submission" date="2019-03" db="UniProtKB">
        <authorList>
            <consortium name="EnsemblPlants"/>
        </authorList>
    </citation>
    <scope>IDENTIFICATION</scope>
</reference>
<proteinExistence type="predicted"/>
<reference evidence="3" key="1">
    <citation type="journal article" date="2014" name="Science">
        <title>Ancient hybridizations among the ancestral genomes of bread wheat.</title>
        <authorList>
            <consortium name="International Wheat Genome Sequencing Consortium,"/>
            <person name="Marcussen T."/>
            <person name="Sandve S.R."/>
            <person name="Heier L."/>
            <person name="Spannagl M."/>
            <person name="Pfeifer M."/>
            <person name="Jakobsen K.S."/>
            <person name="Wulff B.B."/>
            <person name="Steuernagel B."/>
            <person name="Mayer K.F."/>
            <person name="Olsen O.A."/>
        </authorList>
    </citation>
    <scope>NUCLEOTIDE SEQUENCE [LARGE SCALE GENOMIC DNA]</scope>
    <source>
        <strain evidence="3">cv. AL8/78</strain>
    </source>
</reference>
<evidence type="ECO:0000256" key="1">
    <source>
        <dbReference type="SAM" id="MobiDB-lite"/>
    </source>
</evidence>
<dbReference type="AlphaFoldDB" id="A0A453NQP3"/>
<organism evidence="2 3">
    <name type="scientific">Aegilops tauschii subsp. strangulata</name>
    <name type="common">Goatgrass</name>
    <dbReference type="NCBI Taxonomy" id="200361"/>
    <lineage>
        <taxon>Eukaryota</taxon>
        <taxon>Viridiplantae</taxon>
        <taxon>Streptophyta</taxon>
        <taxon>Embryophyta</taxon>
        <taxon>Tracheophyta</taxon>
        <taxon>Spermatophyta</taxon>
        <taxon>Magnoliopsida</taxon>
        <taxon>Liliopsida</taxon>
        <taxon>Poales</taxon>
        <taxon>Poaceae</taxon>
        <taxon>BOP clade</taxon>
        <taxon>Pooideae</taxon>
        <taxon>Triticodae</taxon>
        <taxon>Triticeae</taxon>
        <taxon>Triticinae</taxon>
        <taxon>Aegilops</taxon>
    </lineage>
</organism>
<name>A0A453NQP3_AEGTS</name>
<sequence>RLFPGPMWPPAFASLPLPSPPPHYITPPLPSPVTQNPTPLAPAHVHGLQETQRTTQREEERRTVVSRPARSVSRNKKQGSRAEPTTAAMGD</sequence>